<accession>A0A1E3P0C2</accession>
<feature type="compositionally biased region" description="Basic and acidic residues" evidence="1">
    <location>
        <begin position="157"/>
        <end position="167"/>
    </location>
</feature>
<evidence type="ECO:0000256" key="1">
    <source>
        <dbReference type="SAM" id="MobiDB-lite"/>
    </source>
</evidence>
<dbReference type="EMBL" id="KV454211">
    <property type="protein sequence ID" value="ODQ58788.1"/>
    <property type="molecule type" value="Genomic_DNA"/>
</dbReference>
<dbReference type="AlphaFoldDB" id="A0A1E3P0C2"/>
<dbReference type="OrthoDB" id="3980727at2759"/>
<dbReference type="RefSeq" id="XP_019037995.1">
    <property type="nucleotide sequence ID" value="XM_019184873.1"/>
</dbReference>
<dbReference type="Proteomes" id="UP000094112">
    <property type="component" value="Unassembled WGS sequence"/>
</dbReference>
<feature type="region of interest" description="Disordered" evidence="1">
    <location>
        <begin position="157"/>
        <end position="188"/>
    </location>
</feature>
<sequence length="586" mass="68548">MIKLESKVSVTSPAIRSLRAKSQEELLESFINVQQYDKLLYYLESSLFNNAPTLNCPSAFVINCLFTLATLGEYYNADLIRKEFDKPLSSQPLHIRAINILKRLMCIVQQSSEKGDQTFHRTEYNADDVNYTKSQLIRALELIIRTDKRDLRPRILRKDYKEKKEPEPEADEFTNTQPSDNEKVNSTDWSPQKKLLEQQFQLVKGPGADSDDESESEGENILDRKSYMVLKNERFDIALQNDSFWAAVSWALECSTSRDKVRLEAWKVWRPILNILIDIATIDLEDFISAKKSNTDGTDGMPAMFTETLAYKLLIMVGRYNPMDNLLDVIFPKVEQTMNKRDKKVGPIFANELTTARSVHLVDFLFQRPNDERISMESMLLRKKLYFLTYRAANDANPDDCFKESRFSSWKLARYLTQKLVDLSYVDFKKFFILQESELSETWKLDTILDVLFDWFVQINGYVFDTPTLDFLEDSDPEFMSSFLCNVFYEKEFYKKHTEADSLLKHMQTDFSKLNFSLYFLLNLWLKFSNFLSTEKEQKIKEIVRWCETGESKRRAALQHAKPKDKNVHKNLFSLVQAVKAQFNIK</sequence>
<keyword evidence="3" id="KW-1185">Reference proteome</keyword>
<protein>
    <submittedName>
        <fullName evidence="2">Uncharacterized protein</fullName>
    </submittedName>
</protein>
<organism evidence="2 3">
    <name type="scientific">Wickerhamomyces anomalus (strain ATCC 58044 / CBS 1984 / NCYC 433 / NRRL Y-366-8)</name>
    <name type="common">Yeast</name>
    <name type="synonym">Hansenula anomala</name>
    <dbReference type="NCBI Taxonomy" id="683960"/>
    <lineage>
        <taxon>Eukaryota</taxon>
        <taxon>Fungi</taxon>
        <taxon>Dikarya</taxon>
        <taxon>Ascomycota</taxon>
        <taxon>Saccharomycotina</taxon>
        <taxon>Saccharomycetes</taxon>
        <taxon>Phaffomycetales</taxon>
        <taxon>Wickerhamomycetaceae</taxon>
        <taxon>Wickerhamomyces</taxon>
    </lineage>
</organism>
<proteinExistence type="predicted"/>
<dbReference type="GeneID" id="30202119"/>
<evidence type="ECO:0000313" key="2">
    <source>
        <dbReference type="EMBL" id="ODQ58788.1"/>
    </source>
</evidence>
<evidence type="ECO:0000313" key="3">
    <source>
        <dbReference type="Proteomes" id="UP000094112"/>
    </source>
</evidence>
<reference evidence="2 3" key="1">
    <citation type="journal article" date="2016" name="Proc. Natl. Acad. Sci. U.S.A.">
        <title>Comparative genomics of biotechnologically important yeasts.</title>
        <authorList>
            <person name="Riley R."/>
            <person name="Haridas S."/>
            <person name="Wolfe K.H."/>
            <person name="Lopes M.R."/>
            <person name="Hittinger C.T."/>
            <person name="Goeker M."/>
            <person name="Salamov A.A."/>
            <person name="Wisecaver J.H."/>
            <person name="Long T.M."/>
            <person name="Calvey C.H."/>
            <person name="Aerts A.L."/>
            <person name="Barry K.W."/>
            <person name="Choi C."/>
            <person name="Clum A."/>
            <person name="Coughlan A.Y."/>
            <person name="Deshpande S."/>
            <person name="Douglass A.P."/>
            <person name="Hanson S.J."/>
            <person name="Klenk H.-P."/>
            <person name="LaButti K.M."/>
            <person name="Lapidus A."/>
            <person name="Lindquist E.A."/>
            <person name="Lipzen A.M."/>
            <person name="Meier-Kolthoff J.P."/>
            <person name="Ohm R.A."/>
            <person name="Otillar R.P."/>
            <person name="Pangilinan J.L."/>
            <person name="Peng Y."/>
            <person name="Rokas A."/>
            <person name="Rosa C.A."/>
            <person name="Scheuner C."/>
            <person name="Sibirny A.A."/>
            <person name="Slot J.C."/>
            <person name="Stielow J.B."/>
            <person name="Sun H."/>
            <person name="Kurtzman C.P."/>
            <person name="Blackwell M."/>
            <person name="Grigoriev I.V."/>
            <person name="Jeffries T.W."/>
        </authorList>
    </citation>
    <scope>NUCLEOTIDE SEQUENCE [LARGE SCALE GENOMIC DNA]</scope>
    <source>
        <strain evidence="3">ATCC 58044 / CBS 1984 / NCYC 433 / NRRL Y-366-8</strain>
    </source>
</reference>
<gene>
    <name evidence="2" type="ORF">WICANDRAFT_79334</name>
</gene>
<name>A0A1E3P0C2_WICAA</name>